<organism evidence="2">
    <name type="scientific">Blastobotrys adeninivorans</name>
    <name type="common">Yeast</name>
    <name type="synonym">Arxula adeninivorans</name>
    <dbReference type="NCBI Taxonomy" id="409370"/>
    <lineage>
        <taxon>Eukaryota</taxon>
        <taxon>Fungi</taxon>
        <taxon>Dikarya</taxon>
        <taxon>Ascomycota</taxon>
        <taxon>Saccharomycotina</taxon>
        <taxon>Dipodascomycetes</taxon>
        <taxon>Dipodascales</taxon>
        <taxon>Trichomonascaceae</taxon>
        <taxon>Blastobotrys</taxon>
    </lineage>
</organism>
<reference evidence="2" key="2">
    <citation type="submission" date="2014-06" db="EMBL/GenBank/DDBJ databases">
        <title>The complete genome of Blastobotrys (Arxula) adeninivorans LS3 - a yeast of biotechnological interest.</title>
        <authorList>
            <person name="Kunze G."/>
            <person name="Gaillardin C."/>
            <person name="Czernicka M."/>
            <person name="Durrens P."/>
            <person name="Martin T."/>
            <person name="Boer E."/>
            <person name="Gabaldon T."/>
            <person name="Cruz J."/>
            <person name="Talla E."/>
            <person name="Marck C."/>
            <person name="Goffeau A."/>
            <person name="Barbe V."/>
            <person name="Baret P."/>
            <person name="Baronian K."/>
            <person name="Beier S."/>
            <person name="Bleykasten C."/>
            <person name="Bode R."/>
            <person name="Casaregola S."/>
            <person name="Despons L."/>
            <person name="Fairhead C."/>
            <person name="Giersberg M."/>
            <person name="Gierski P."/>
            <person name="Hahnel U."/>
            <person name="Hartmann A."/>
            <person name="Jankowska D."/>
            <person name="Jubin C."/>
            <person name="Jung P."/>
            <person name="Lafontaine I."/>
            <person name="Leh-Louis V."/>
            <person name="Lemaire M."/>
            <person name="Marcet-Houben M."/>
            <person name="Mascher M."/>
            <person name="Morel G."/>
            <person name="Richard G.-F."/>
            <person name="Riechen J."/>
            <person name="Sacerdot C."/>
            <person name="Sarkar A."/>
            <person name="Savel G."/>
            <person name="Schacherer J."/>
            <person name="Sherman D."/>
            <person name="Straub M.-L."/>
            <person name="Stein N."/>
            <person name="Thierry A."/>
            <person name="Trautwein-Schult A."/>
            <person name="Westhof E."/>
            <person name="Worch S."/>
            <person name="Dujon B."/>
            <person name="Souciet J.-L."/>
            <person name="Wincker P."/>
            <person name="Scholz U."/>
            <person name="Neuveglise N."/>
        </authorList>
    </citation>
    <scope>NUCLEOTIDE SEQUENCE</scope>
    <source>
        <strain evidence="2">LS3</strain>
    </source>
</reference>
<proteinExistence type="predicted"/>
<feature type="region of interest" description="Disordered" evidence="1">
    <location>
        <begin position="1"/>
        <end position="22"/>
    </location>
</feature>
<accession>A0A060SZX6</accession>
<sequence>MTSADPMQPSKRGIGSTSGPGCYLPATPLQALGSSSRRVFRPLLSRSDLSLDTPAFASCLLQPAMPRRFYRGLPHSWLRFFHRDRVRVYGNRAAGGVLISCACNLSSCMSPFSRDS</sequence>
<reference evidence="2" key="1">
    <citation type="submission" date="2014-02" db="EMBL/GenBank/DDBJ databases">
        <authorList>
            <person name="Genoscope - CEA"/>
        </authorList>
    </citation>
    <scope>NUCLEOTIDE SEQUENCE</scope>
    <source>
        <strain evidence="2">LS3</strain>
    </source>
</reference>
<evidence type="ECO:0000256" key="1">
    <source>
        <dbReference type="SAM" id="MobiDB-lite"/>
    </source>
</evidence>
<dbReference type="AlphaFoldDB" id="A0A060SZX6"/>
<dbReference type="EMBL" id="HG937693">
    <property type="protein sequence ID" value="CDP34243.1"/>
    <property type="molecule type" value="Genomic_DNA"/>
</dbReference>
<protein>
    <submittedName>
        <fullName evidence="2">ARAD1C07986p</fullName>
    </submittedName>
</protein>
<name>A0A060SZX6_BLAAD</name>
<gene>
    <name evidence="2" type="ORF">GNLVRS02_ARAD1C07986g</name>
</gene>
<evidence type="ECO:0000313" key="2">
    <source>
        <dbReference type="EMBL" id="CDP34243.1"/>
    </source>
</evidence>